<comment type="caution">
    <text evidence="2">The sequence shown here is derived from an EMBL/GenBank/DDBJ whole genome shotgun (WGS) entry which is preliminary data.</text>
</comment>
<dbReference type="EMBL" id="SWJQ01005470">
    <property type="protein sequence ID" value="TRZ05237.1"/>
    <property type="molecule type" value="Genomic_DNA"/>
</dbReference>
<accession>A0A8K1D4Z9</accession>
<dbReference type="InterPro" id="IPR008905">
    <property type="entry name" value="EIF3C_N_dom"/>
</dbReference>
<dbReference type="Proteomes" id="UP000796761">
    <property type="component" value="Unassembled WGS sequence"/>
</dbReference>
<dbReference type="GO" id="GO:0003743">
    <property type="term" value="F:translation initiation factor activity"/>
    <property type="evidence" value="ECO:0007669"/>
    <property type="project" value="InterPro"/>
</dbReference>
<reference evidence="2" key="1">
    <citation type="submission" date="2019-04" db="EMBL/GenBank/DDBJ databases">
        <title>Genome assembly of Zosterops borbonicus 15179.</title>
        <authorList>
            <person name="Leroy T."/>
            <person name="Anselmetti Y."/>
            <person name="Tilak M.-K."/>
            <person name="Nabholz B."/>
        </authorList>
    </citation>
    <scope>NUCLEOTIDE SEQUENCE</scope>
    <source>
        <strain evidence="2">HGM_15179</strain>
        <tissue evidence="2">Muscle</tissue>
    </source>
</reference>
<proteinExistence type="predicted"/>
<dbReference type="GO" id="GO:0005852">
    <property type="term" value="C:eukaryotic translation initiation factor 3 complex"/>
    <property type="evidence" value="ECO:0007669"/>
    <property type="project" value="InterPro"/>
</dbReference>
<dbReference type="AlphaFoldDB" id="A0A8K1D4Z9"/>
<evidence type="ECO:0000313" key="2">
    <source>
        <dbReference type="EMBL" id="TRZ05237.1"/>
    </source>
</evidence>
<gene>
    <name evidence="2" type="ORF">HGM15179_021870</name>
</gene>
<evidence type="ECO:0000313" key="3">
    <source>
        <dbReference type="Proteomes" id="UP000796761"/>
    </source>
</evidence>
<keyword evidence="3" id="KW-1185">Reference proteome</keyword>
<protein>
    <recommendedName>
        <fullName evidence="1">Eukaryotic translation initiation factor 3 subunit C N-terminal domain-containing protein</fullName>
    </recommendedName>
</protein>
<dbReference type="Pfam" id="PF05470">
    <property type="entry name" value="eIF-3c_N"/>
    <property type="match status" value="1"/>
</dbReference>
<feature type="domain" description="Eukaryotic translation initiation factor 3 subunit C N-terminal" evidence="1">
    <location>
        <begin position="2"/>
        <end position="54"/>
    </location>
</feature>
<name>A0A8K1D4Z9_9PASS</name>
<evidence type="ECO:0000259" key="1">
    <source>
        <dbReference type="Pfam" id="PF05470"/>
    </source>
</evidence>
<organism evidence="2 3">
    <name type="scientific">Zosterops borbonicus</name>
    <dbReference type="NCBI Taxonomy" id="364589"/>
    <lineage>
        <taxon>Eukaryota</taxon>
        <taxon>Metazoa</taxon>
        <taxon>Chordata</taxon>
        <taxon>Craniata</taxon>
        <taxon>Vertebrata</taxon>
        <taxon>Euteleostomi</taxon>
        <taxon>Archelosauria</taxon>
        <taxon>Archosauria</taxon>
        <taxon>Dinosauria</taxon>
        <taxon>Saurischia</taxon>
        <taxon>Theropoda</taxon>
        <taxon>Coelurosauria</taxon>
        <taxon>Aves</taxon>
        <taxon>Neognathae</taxon>
        <taxon>Neoaves</taxon>
        <taxon>Telluraves</taxon>
        <taxon>Australaves</taxon>
        <taxon>Passeriformes</taxon>
        <taxon>Sylvioidea</taxon>
        <taxon>Zosteropidae</taxon>
        <taxon>Zosterops</taxon>
    </lineage>
</organism>
<sequence>AAQIELLQHLVSVAHEHNLGVPLELKIKFNIVASLYDYNPNLAAYMKVRKGLKIGEKLGKILGKKLGNLGKKFGENRGKFG</sequence>
<dbReference type="GO" id="GO:0031369">
    <property type="term" value="F:translation initiation factor binding"/>
    <property type="evidence" value="ECO:0007669"/>
    <property type="project" value="InterPro"/>
</dbReference>
<feature type="non-terminal residue" evidence="2">
    <location>
        <position position="1"/>
    </location>
</feature>
<dbReference type="OrthoDB" id="29647at2759"/>